<dbReference type="Gene3D" id="3.90.190.10">
    <property type="entry name" value="Protein tyrosine phosphatase superfamily"/>
    <property type="match status" value="1"/>
</dbReference>
<dbReference type="Proteomes" id="UP000199236">
    <property type="component" value="Unassembled WGS sequence"/>
</dbReference>
<dbReference type="SUPFAM" id="SSF52799">
    <property type="entry name" value="(Phosphotyrosine protein) phosphatases II"/>
    <property type="match status" value="1"/>
</dbReference>
<dbReference type="InterPro" id="IPR029021">
    <property type="entry name" value="Prot-tyrosine_phosphatase-like"/>
</dbReference>
<proteinExistence type="predicted"/>
<evidence type="ECO:0000313" key="2">
    <source>
        <dbReference type="EMBL" id="SFO09012.1"/>
    </source>
</evidence>
<dbReference type="Pfam" id="PF00102">
    <property type="entry name" value="Y_phosphatase"/>
    <property type="match status" value="1"/>
</dbReference>
<dbReference type="InterPro" id="IPR000242">
    <property type="entry name" value="PTP_cat"/>
</dbReference>
<gene>
    <name evidence="2" type="ORF">SAMN04488056_103123</name>
</gene>
<keyword evidence="3" id="KW-1185">Reference proteome</keyword>
<dbReference type="RefSeq" id="WP_090070656.1">
    <property type="nucleotide sequence ID" value="NZ_FOVR01000003.1"/>
</dbReference>
<feature type="domain" description="Tyrosine-protein phosphatase" evidence="1">
    <location>
        <begin position="62"/>
        <end position="107"/>
    </location>
</feature>
<dbReference type="GO" id="GO:0004725">
    <property type="term" value="F:protein tyrosine phosphatase activity"/>
    <property type="evidence" value="ECO:0007669"/>
    <property type="project" value="InterPro"/>
</dbReference>
<sequence length="169" mass="18945">MLYVCSLSKLEKVVDDVKASHLVSVVNPEMEVERPRRIAKENHLFLGMNDIAATIPGFTLSSEQQVQQMIDFFRHWDRSAPMVVHCWAGVSRSTASAYIAACALRPELDEMLLAQDLRKASPPATPNRRLVELADHLLRRDGRMSEAIKSIGRGADCYEGNVFAMPHIL</sequence>
<name>A0A1I5EBY2_9HYPH</name>
<reference evidence="2 3" key="1">
    <citation type="submission" date="2016-10" db="EMBL/GenBank/DDBJ databases">
        <authorList>
            <person name="de Groot N.N."/>
        </authorList>
    </citation>
    <scope>NUCLEOTIDE SEQUENCE [LARGE SCALE GENOMIC DNA]</scope>
    <source>
        <strain evidence="2 3">CGMCC 1.9157</strain>
    </source>
</reference>
<dbReference type="AlphaFoldDB" id="A0A1I5EBY2"/>
<protein>
    <recommendedName>
        <fullName evidence="1">Tyrosine-protein phosphatase domain-containing protein</fullName>
    </recommendedName>
</protein>
<accession>A0A1I5EBY2</accession>
<organism evidence="2 3">
    <name type="scientific">Cohaesibacter marisflavi</name>
    <dbReference type="NCBI Taxonomy" id="655353"/>
    <lineage>
        <taxon>Bacteria</taxon>
        <taxon>Pseudomonadati</taxon>
        <taxon>Pseudomonadota</taxon>
        <taxon>Alphaproteobacteria</taxon>
        <taxon>Hyphomicrobiales</taxon>
        <taxon>Cohaesibacteraceae</taxon>
    </lineage>
</organism>
<dbReference type="OrthoDB" id="9794527at2"/>
<dbReference type="STRING" id="655353.SAMN04488056_103123"/>
<evidence type="ECO:0000259" key="1">
    <source>
        <dbReference type="Pfam" id="PF00102"/>
    </source>
</evidence>
<dbReference type="EMBL" id="FOVR01000003">
    <property type="protein sequence ID" value="SFO09012.1"/>
    <property type="molecule type" value="Genomic_DNA"/>
</dbReference>
<evidence type="ECO:0000313" key="3">
    <source>
        <dbReference type="Proteomes" id="UP000199236"/>
    </source>
</evidence>